<evidence type="ECO:0000256" key="1">
    <source>
        <dbReference type="SAM" id="MobiDB-lite"/>
    </source>
</evidence>
<dbReference type="EMBL" id="CAJVPY010025933">
    <property type="protein sequence ID" value="CAG8788984.1"/>
    <property type="molecule type" value="Genomic_DNA"/>
</dbReference>
<evidence type="ECO:0000313" key="2">
    <source>
        <dbReference type="EMBL" id="CAG8788984.1"/>
    </source>
</evidence>
<evidence type="ECO:0000313" key="3">
    <source>
        <dbReference type="Proteomes" id="UP000789405"/>
    </source>
</evidence>
<keyword evidence="3" id="KW-1185">Reference proteome</keyword>
<organism evidence="2 3">
    <name type="scientific">Dentiscutata erythropus</name>
    <dbReference type="NCBI Taxonomy" id="1348616"/>
    <lineage>
        <taxon>Eukaryota</taxon>
        <taxon>Fungi</taxon>
        <taxon>Fungi incertae sedis</taxon>
        <taxon>Mucoromycota</taxon>
        <taxon>Glomeromycotina</taxon>
        <taxon>Glomeromycetes</taxon>
        <taxon>Diversisporales</taxon>
        <taxon>Gigasporaceae</taxon>
        <taxon>Dentiscutata</taxon>
    </lineage>
</organism>
<sequence length="104" mass="11858">VKSGNNINEVDKEDEVSSPISGDNVVKIGKNEEVFDPEICQSCKQKVEAIRHIADYLKQELAANNFNHIIYITNNINRLFTILNDIKTTQNKRRCNLIWQGSTP</sequence>
<dbReference type="AlphaFoldDB" id="A0A9N9NZV2"/>
<dbReference type="OrthoDB" id="2399536at2759"/>
<protein>
    <submittedName>
        <fullName evidence="2">1740_t:CDS:1</fullName>
    </submittedName>
</protein>
<gene>
    <name evidence="2" type="ORF">DERYTH_LOCUS21017</name>
</gene>
<name>A0A9N9NZV2_9GLOM</name>
<proteinExistence type="predicted"/>
<dbReference type="Proteomes" id="UP000789405">
    <property type="component" value="Unassembled WGS sequence"/>
</dbReference>
<reference evidence="2" key="1">
    <citation type="submission" date="2021-06" db="EMBL/GenBank/DDBJ databases">
        <authorList>
            <person name="Kallberg Y."/>
            <person name="Tangrot J."/>
            <person name="Rosling A."/>
        </authorList>
    </citation>
    <scope>NUCLEOTIDE SEQUENCE</scope>
    <source>
        <strain evidence="2">MA453B</strain>
    </source>
</reference>
<accession>A0A9N9NZV2</accession>
<feature type="non-terminal residue" evidence="2">
    <location>
        <position position="1"/>
    </location>
</feature>
<comment type="caution">
    <text evidence="2">The sequence shown here is derived from an EMBL/GenBank/DDBJ whole genome shotgun (WGS) entry which is preliminary data.</text>
</comment>
<feature type="region of interest" description="Disordered" evidence="1">
    <location>
        <begin position="1"/>
        <end position="23"/>
    </location>
</feature>